<reference evidence="3 4" key="1">
    <citation type="journal article" date="2023" name="Elife">
        <title>Identification of key yeast species and microbe-microbe interactions impacting larval growth of Drosophila in the wild.</title>
        <authorList>
            <person name="Mure A."/>
            <person name="Sugiura Y."/>
            <person name="Maeda R."/>
            <person name="Honda K."/>
            <person name="Sakurai N."/>
            <person name="Takahashi Y."/>
            <person name="Watada M."/>
            <person name="Katoh T."/>
            <person name="Gotoh A."/>
            <person name="Gotoh Y."/>
            <person name="Taniguchi I."/>
            <person name="Nakamura K."/>
            <person name="Hayashi T."/>
            <person name="Katayama T."/>
            <person name="Uemura T."/>
            <person name="Hattori Y."/>
        </authorList>
    </citation>
    <scope>NUCLEOTIDE SEQUENCE [LARGE SCALE GENOMIC DNA]</scope>
    <source>
        <strain evidence="3 4">PK-24</strain>
    </source>
</reference>
<feature type="compositionally biased region" description="Basic and acidic residues" evidence="2">
    <location>
        <begin position="102"/>
        <end position="111"/>
    </location>
</feature>
<keyword evidence="4" id="KW-1185">Reference proteome</keyword>
<proteinExistence type="predicted"/>
<name>A0AAV5R852_PICKL</name>
<comment type="caution">
    <text evidence="3">The sequence shown here is derived from an EMBL/GenBank/DDBJ whole genome shotgun (WGS) entry which is preliminary data.</text>
</comment>
<dbReference type="AlphaFoldDB" id="A0AAV5R852"/>
<feature type="coiled-coil region" evidence="1">
    <location>
        <begin position="120"/>
        <end position="147"/>
    </location>
</feature>
<dbReference type="Proteomes" id="UP001378960">
    <property type="component" value="Unassembled WGS sequence"/>
</dbReference>
<accession>A0AAV5R852</accession>
<dbReference type="EMBL" id="BTGB01000009">
    <property type="protein sequence ID" value="GMM47754.1"/>
    <property type="molecule type" value="Genomic_DNA"/>
</dbReference>
<protein>
    <submittedName>
        <fullName evidence="3">Uncharacterized protein</fullName>
    </submittedName>
</protein>
<evidence type="ECO:0000313" key="4">
    <source>
        <dbReference type="Proteomes" id="UP001378960"/>
    </source>
</evidence>
<organism evidence="3 4">
    <name type="scientific">Pichia kluyveri</name>
    <name type="common">Yeast</name>
    <dbReference type="NCBI Taxonomy" id="36015"/>
    <lineage>
        <taxon>Eukaryota</taxon>
        <taxon>Fungi</taxon>
        <taxon>Dikarya</taxon>
        <taxon>Ascomycota</taxon>
        <taxon>Saccharomycotina</taxon>
        <taxon>Pichiomycetes</taxon>
        <taxon>Pichiales</taxon>
        <taxon>Pichiaceae</taxon>
        <taxon>Pichia</taxon>
    </lineage>
</organism>
<feature type="compositionally biased region" description="Low complexity" evidence="2">
    <location>
        <begin position="91"/>
        <end position="101"/>
    </location>
</feature>
<evidence type="ECO:0000256" key="1">
    <source>
        <dbReference type="SAM" id="Coils"/>
    </source>
</evidence>
<sequence>MSATTSPRRINKKQSLSILSNSALNQLNNSNAEYKPVKERVISESTGLIKFSIKKPANHNTNDENNEFEFANSSALNEDLKLETQEQINAKLTTTKEPTPNKTEEKKVHKDDSNELLFQMAAKQREILDITENLKNAKAELLHLEKRYEKVAFADIAANETFMTDDFGSVPSSPNKITNVASTLKKSTSIMNITINPPKVNAQQFAKTQKQMSDTFNHITNNIQKSNIVSKGRTFFETNLTRNFQMGSGILNSIFEKEDERNVKDIDNDDLLLDENESRNFDYSVDFDLEKISKLNFNKKLNGTILKDLEEEKEEENEDFETSYVDTRFDRSTTSVITNEDYGGDAVAV</sequence>
<feature type="region of interest" description="Disordered" evidence="2">
    <location>
        <begin position="91"/>
        <end position="111"/>
    </location>
</feature>
<evidence type="ECO:0000256" key="2">
    <source>
        <dbReference type="SAM" id="MobiDB-lite"/>
    </source>
</evidence>
<gene>
    <name evidence="3" type="ORF">DAPK24_043520</name>
</gene>
<keyword evidence="1" id="KW-0175">Coiled coil</keyword>
<evidence type="ECO:0000313" key="3">
    <source>
        <dbReference type="EMBL" id="GMM47754.1"/>
    </source>
</evidence>